<feature type="compositionally biased region" description="Acidic residues" evidence="3">
    <location>
        <begin position="161"/>
        <end position="174"/>
    </location>
</feature>
<feature type="region of interest" description="Disordered" evidence="3">
    <location>
        <begin position="161"/>
        <end position="209"/>
    </location>
</feature>
<organism evidence="5 6">
    <name type="scientific">Polarella glacialis</name>
    <name type="common">Dinoflagellate</name>
    <dbReference type="NCBI Taxonomy" id="89957"/>
    <lineage>
        <taxon>Eukaryota</taxon>
        <taxon>Sar</taxon>
        <taxon>Alveolata</taxon>
        <taxon>Dinophyceae</taxon>
        <taxon>Suessiales</taxon>
        <taxon>Suessiaceae</taxon>
        <taxon>Polarella</taxon>
    </lineage>
</organism>
<dbReference type="PROSITE" id="PS51186">
    <property type="entry name" value="GNAT"/>
    <property type="match status" value="1"/>
</dbReference>
<dbReference type="InterPro" id="IPR000182">
    <property type="entry name" value="GNAT_dom"/>
</dbReference>
<evidence type="ECO:0000313" key="6">
    <source>
        <dbReference type="Proteomes" id="UP000626109"/>
    </source>
</evidence>
<dbReference type="Pfam" id="PF00583">
    <property type="entry name" value="Acetyltransf_1"/>
    <property type="match status" value="1"/>
</dbReference>
<dbReference type="InterPro" id="IPR016181">
    <property type="entry name" value="Acyl_CoA_acyltransferase"/>
</dbReference>
<comment type="caution">
    <text evidence="5">The sequence shown here is derived from an EMBL/GenBank/DDBJ whole genome shotgun (WGS) entry which is preliminary data.</text>
</comment>
<evidence type="ECO:0000256" key="3">
    <source>
        <dbReference type="SAM" id="MobiDB-lite"/>
    </source>
</evidence>
<dbReference type="CDD" id="cd04301">
    <property type="entry name" value="NAT_SF"/>
    <property type="match status" value="1"/>
</dbReference>
<reference evidence="5" key="1">
    <citation type="submission" date="2021-02" db="EMBL/GenBank/DDBJ databases">
        <authorList>
            <person name="Dougan E. K."/>
            <person name="Rhodes N."/>
            <person name="Thang M."/>
            <person name="Chan C."/>
        </authorList>
    </citation>
    <scope>NUCLEOTIDE SEQUENCE</scope>
</reference>
<evidence type="ECO:0000256" key="2">
    <source>
        <dbReference type="ARBA" id="ARBA00023315"/>
    </source>
</evidence>
<dbReference type="PANTHER" id="PTHR43420">
    <property type="entry name" value="ACETYLTRANSFERASE"/>
    <property type="match status" value="1"/>
</dbReference>
<name>A0A813KDQ8_POLGL</name>
<proteinExistence type="predicted"/>
<dbReference type="Proteomes" id="UP000626109">
    <property type="component" value="Unassembled WGS sequence"/>
</dbReference>
<dbReference type="GO" id="GO:0016747">
    <property type="term" value="F:acyltransferase activity, transferring groups other than amino-acyl groups"/>
    <property type="evidence" value="ECO:0007669"/>
    <property type="project" value="InterPro"/>
</dbReference>
<feature type="non-terminal residue" evidence="5">
    <location>
        <position position="1"/>
    </location>
</feature>
<evidence type="ECO:0000259" key="4">
    <source>
        <dbReference type="PROSITE" id="PS51186"/>
    </source>
</evidence>
<evidence type="ECO:0000256" key="1">
    <source>
        <dbReference type="ARBA" id="ARBA00022679"/>
    </source>
</evidence>
<dbReference type="SUPFAM" id="SSF55729">
    <property type="entry name" value="Acyl-CoA N-acyltransferases (Nat)"/>
    <property type="match status" value="1"/>
</dbReference>
<sequence length="209" mass="23107">VLALESTSAERQPFAGLVDLSLWPDDGRVRAPGARSKPGACSKPYVLNLCIDPAYRRRGLARALMALCERVVRDVWVDSVMLLHVEDDKVPANTMYENMNYSPVKYTFDQEFPYSKAEAKVLGNVTWRRKLLPPPSASAPIEAAPALATAPPSWEDMWCDEDEEVAEDEEEEEAAALPPRRAAVKEGEPSQPDASGGEDFSWVTGLMKK</sequence>
<gene>
    <name evidence="5" type="ORF">PGLA2088_LOCUS30366</name>
</gene>
<accession>A0A813KDQ8</accession>
<protein>
    <recommendedName>
        <fullName evidence="4">N-acetyltransferase domain-containing protein</fullName>
    </recommendedName>
</protein>
<dbReference type="PANTHER" id="PTHR43420:SF47">
    <property type="entry name" value="N-ACETYLTRANSFERASE DOMAIN-CONTAINING PROTEIN"/>
    <property type="match status" value="1"/>
</dbReference>
<dbReference type="Gene3D" id="3.40.630.30">
    <property type="match status" value="1"/>
</dbReference>
<keyword evidence="1" id="KW-0808">Transferase</keyword>
<feature type="domain" description="N-acetyltransferase" evidence="4">
    <location>
        <begin position="1"/>
        <end position="133"/>
    </location>
</feature>
<dbReference type="EMBL" id="CAJNNW010028777">
    <property type="protein sequence ID" value="CAE8697586.1"/>
    <property type="molecule type" value="Genomic_DNA"/>
</dbReference>
<dbReference type="AlphaFoldDB" id="A0A813KDQ8"/>
<evidence type="ECO:0000313" key="5">
    <source>
        <dbReference type="EMBL" id="CAE8697586.1"/>
    </source>
</evidence>
<keyword evidence="2" id="KW-0012">Acyltransferase</keyword>
<dbReference type="InterPro" id="IPR050680">
    <property type="entry name" value="YpeA/RimI_acetyltransf"/>
</dbReference>